<organism evidence="3 4">
    <name type="scientific">Fusarium beomiforme</name>
    <dbReference type="NCBI Taxonomy" id="44412"/>
    <lineage>
        <taxon>Eukaryota</taxon>
        <taxon>Fungi</taxon>
        <taxon>Dikarya</taxon>
        <taxon>Ascomycota</taxon>
        <taxon>Pezizomycotina</taxon>
        <taxon>Sordariomycetes</taxon>
        <taxon>Hypocreomycetidae</taxon>
        <taxon>Hypocreales</taxon>
        <taxon>Nectriaceae</taxon>
        <taxon>Fusarium</taxon>
        <taxon>Fusarium burgessii species complex</taxon>
    </lineage>
</organism>
<protein>
    <submittedName>
        <fullName evidence="3">Uncharacterized protein</fullName>
    </submittedName>
</protein>
<reference evidence="3" key="1">
    <citation type="journal article" date="2017" name="Mycologia">
        <title>Fusarium algeriense, sp. nov., a novel toxigenic crown rot pathogen of durum wheat from Algeria is nested in the Fusarium burgessii species complex.</title>
        <authorList>
            <person name="Laraba I."/>
            <person name="Keddad A."/>
            <person name="Boureghda H."/>
            <person name="Abdallah N."/>
            <person name="Vaughan M.M."/>
            <person name="Proctor R.H."/>
            <person name="Busman M."/>
            <person name="O'Donnell K."/>
        </authorList>
    </citation>
    <scope>NUCLEOTIDE SEQUENCE</scope>
    <source>
        <strain evidence="3">NRRL 25174</strain>
    </source>
</reference>
<comment type="caution">
    <text evidence="3">The sequence shown here is derived from an EMBL/GenBank/DDBJ whole genome shotgun (WGS) entry which is preliminary data.</text>
</comment>
<proteinExistence type="predicted"/>
<feature type="compositionally biased region" description="Basic and acidic residues" evidence="1">
    <location>
        <begin position="255"/>
        <end position="267"/>
    </location>
</feature>
<gene>
    <name evidence="3" type="ORF">FBEOM_3245</name>
</gene>
<accession>A0A9P5DZE3</accession>
<feature type="region of interest" description="Disordered" evidence="1">
    <location>
        <begin position="255"/>
        <end position="283"/>
    </location>
</feature>
<dbReference type="OrthoDB" id="7464126at2759"/>
<feature type="chain" id="PRO_5040121453" evidence="2">
    <location>
        <begin position="20"/>
        <end position="283"/>
    </location>
</feature>
<feature type="signal peptide" evidence="2">
    <location>
        <begin position="1"/>
        <end position="19"/>
    </location>
</feature>
<evidence type="ECO:0000256" key="2">
    <source>
        <dbReference type="SAM" id="SignalP"/>
    </source>
</evidence>
<evidence type="ECO:0000313" key="4">
    <source>
        <dbReference type="Proteomes" id="UP000730481"/>
    </source>
</evidence>
<dbReference type="Proteomes" id="UP000730481">
    <property type="component" value="Unassembled WGS sequence"/>
</dbReference>
<evidence type="ECO:0000256" key="1">
    <source>
        <dbReference type="SAM" id="MobiDB-lite"/>
    </source>
</evidence>
<feature type="region of interest" description="Disordered" evidence="1">
    <location>
        <begin position="181"/>
        <end position="201"/>
    </location>
</feature>
<dbReference type="EMBL" id="PVQB02000119">
    <property type="protein sequence ID" value="KAF4342836.1"/>
    <property type="molecule type" value="Genomic_DNA"/>
</dbReference>
<dbReference type="AlphaFoldDB" id="A0A9P5DZE3"/>
<name>A0A9P5DZE3_9HYPO</name>
<keyword evidence="4" id="KW-1185">Reference proteome</keyword>
<sequence>MARIALLSVLLFMPSSVMAMFGANNEIDFWDSFANNFATDPAPIIALFGEQVTKQFLSESTTILDVVIFAVDPLGIITAVVSCIRVSNNTFLKSIIGRAREPHGMPEVELCSCTSEDFCELWSNGGICRVFGRPKILEFIYKKPSDPREYRPDFDSPDSEIPAKCGIESTREFFYNLQSESQATSELPDPASTGLKQDQKREGSWRSISSFKFLRLPFSTALSKLHEYAIKTNVCAETCTENDIEVGTVDNPAEEMKRSTRDHDLPADKIQTQGLRSRNTRIK</sequence>
<evidence type="ECO:0000313" key="3">
    <source>
        <dbReference type="EMBL" id="KAF4342836.1"/>
    </source>
</evidence>
<keyword evidence="2" id="KW-0732">Signal</keyword>
<reference evidence="3" key="2">
    <citation type="submission" date="2020-02" db="EMBL/GenBank/DDBJ databases">
        <title>Identification and distribution of gene clusters putatively required for synthesis of sphingolipid metabolism inhibitors in phylogenetically diverse species of the filamentous fungus Fusarium.</title>
        <authorList>
            <person name="Kim H.-S."/>
            <person name="Busman M."/>
            <person name="Brown D.W."/>
            <person name="Divon H."/>
            <person name="Uhlig S."/>
            <person name="Proctor R.H."/>
        </authorList>
    </citation>
    <scope>NUCLEOTIDE SEQUENCE</scope>
    <source>
        <strain evidence="3">NRRL 25174</strain>
    </source>
</reference>